<accession>A0A7R8YW44</accession>
<evidence type="ECO:0000313" key="2">
    <source>
        <dbReference type="EMBL" id="CAD7086431.1"/>
    </source>
</evidence>
<proteinExistence type="predicted"/>
<sequence>MGDLTPMQDGRRSKSQISVFDYPEHLNPFYEDENHKRLRFWKIGKKDGTSSRRGSFSLGGLREMWTFKSLRGKKKSSTLGINKTSESPEPLRRTLGQNDNLYATYDPRYRNTYDNGSINNNFQRNVPYRTSLQDMSCNKGSNGNGFGLLRNDNYRSTIQITGRRNNINNSASNTPTVPTRRYVYGGSVTPQPRTRFDHNTSSQGISRGSSQLSVASSTNPFEDDDDDVTTGRLSSTEGSDRPTPTKRRVRKKRPAPPPPVPVPKSIDEEGNSIPATPTTTKTIILTTAASTDDETSSQDNNFENQLQHQMQRTRDFNEEEKKEISNIAAEIEHYVKLLSEDADDESAIRLIPVTKPVLLQKSKSSTSVPKTASPNQMKKAGSEILSRSEPGKDTPAPTRAEIAIWSEGIANKKNRESMKKIIQIRRDSLMKPIPATRRRPSITSLTSSRSDEAGRRSASPERKSPSPEKKQNNTSPPGDKPTPSARKHSPTEEEMKSRGSPAAEKKAVIANGFLPNQSGQHADEENNNLDHRSASSKEHTPLNSSYDTTTDESIPPAVELKITESREDISDISNTSSERYQIRYVPLKEGSPETPPEVRKDPKPEFKPVNSNHSIPIQHHYNESWVADQEPRRPSVERRRSVKEIIDSINRSQSLLKVNQDPQKPPRASSNLVNDLNGSAESTVTPQKASKSEVEETYRRLSQSEAEIKRMILEMETLTNPNEMNNYCENVPSILDRFDEEVNNNDIFKKCVLKKQLIREGSPTASNLDWNPVPKPKRSKNLRHEEQIEFFGVN</sequence>
<feature type="compositionally biased region" description="Basic and acidic residues" evidence="1">
    <location>
        <begin position="629"/>
        <end position="639"/>
    </location>
</feature>
<organism evidence="2 3">
    <name type="scientific">Hermetia illucens</name>
    <name type="common">Black soldier fly</name>
    <dbReference type="NCBI Taxonomy" id="343691"/>
    <lineage>
        <taxon>Eukaryota</taxon>
        <taxon>Metazoa</taxon>
        <taxon>Ecdysozoa</taxon>
        <taxon>Arthropoda</taxon>
        <taxon>Hexapoda</taxon>
        <taxon>Insecta</taxon>
        <taxon>Pterygota</taxon>
        <taxon>Neoptera</taxon>
        <taxon>Endopterygota</taxon>
        <taxon>Diptera</taxon>
        <taxon>Brachycera</taxon>
        <taxon>Stratiomyomorpha</taxon>
        <taxon>Stratiomyidae</taxon>
        <taxon>Hermetiinae</taxon>
        <taxon>Hermetia</taxon>
    </lineage>
</organism>
<evidence type="ECO:0000313" key="3">
    <source>
        <dbReference type="Proteomes" id="UP000594454"/>
    </source>
</evidence>
<feature type="region of interest" description="Disordered" evidence="1">
    <location>
        <begin position="620"/>
        <end position="639"/>
    </location>
</feature>
<evidence type="ECO:0000256" key="1">
    <source>
        <dbReference type="SAM" id="MobiDB-lite"/>
    </source>
</evidence>
<feature type="region of interest" description="Disordered" evidence="1">
    <location>
        <begin position="653"/>
        <end position="694"/>
    </location>
</feature>
<feature type="compositionally biased region" description="Polar residues" evidence="1">
    <location>
        <begin position="653"/>
        <end position="689"/>
    </location>
</feature>
<dbReference type="InParanoid" id="A0A7R8YW44"/>
<dbReference type="AlphaFoldDB" id="A0A7R8YW44"/>
<feature type="compositionally biased region" description="Polar residues" evidence="1">
    <location>
        <begin position="162"/>
        <end position="177"/>
    </location>
</feature>
<feature type="region of interest" description="Disordered" evidence="1">
    <location>
        <begin position="428"/>
        <end position="615"/>
    </location>
</feature>
<feature type="compositionally biased region" description="Basic and acidic residues" evidence="1">
    <location>
        <begin position="521"/>
        <end position="540"/>
    </location>
</feature>
<feature type="region of interest" description="Disordered" evidence="1">
    <location>
        <begin position="162"/>
        <end position="281"/>
    </location>
</feature>
<dbReference type="FunCoup" id="A0A7R8YW44">
    <property type="interactions" value="1"/>
</dbReference>
<feature type="compositionally biased region" description="Polar residues" evidence="1">
    <location>
        <begin position="361"/>
        <end position="376"/>
    </location>
</feature>
<feature type="compositionally biased region" description="Low complexity" evidence="1">
    <location>
        <begin position="272"/>
        <end position="281"/>
    </location>
</feature>
<name>A0A7R8YW44_HERIL</name>
<feature type="compositionally biased region" description="Polar residues" evidence="1">
    <location>
        <begin position="199"/>
        <end position="220"/>
    </location>
</feature>
<feature type="compositionally biased region" description="Basic and acidic residues" evidence="1">
    <location>
        <begin position="489"/>
        <end position="507"/>
    </location>
</feature>
<protein>
    <submittedName>
        <fullName evidence="2">Uncharacterized protein</fullName>
    </submittedName>
</protein>
<dbReference type="OrthoDB" id="8117310at2759"/>
<reference evidence="2 3" key="1">
    <citation type="submission" date="2020-11" db="EMBL/GenBank/DDBJ databases">
        <authorList>
            <person name="Wallbank WR R."/>
            <person name="Pardo Diaz C."/>
            <person name="Kozak K."/>
            <person name="Martin S."/>
            <person name="Jiggins C."/>
            <person name="Moest M."/>
            <person name="Warren A I."/>
            <person name="Generalovic N T."/>
            <person name="Byers J.R.P. K."/>
            <person name="Montejo-Kovacevich G."/>
            <person name="Yen C E."/>
        </authorList>
    </citation>
    <scope>NUCLEOTIDE SEQUENCE [LARGE SCALE GENOMIC DNA]</scope>
</reference>
<feature type="compositionally biased region" description="Basic and acidic residues" evidence="1">
    <location>
        <begin position="449"/>
        <end position="471"/>
    </location>
</feature>
<feature type="compositionally biased region" description="Basic residues" evidence="1">
    <location>
        <begin position="244"/>
        <end position="254"/>
    </location>
</feature>
<feature type="region of interest" description="Disordered" evidence="1">
    <location>
        <begin position="763"/>
        <end position="782"/>
    </location>
</feature>
<feature type="region of interest" description="Disordered" evidence="1">
    <location>
        <begin position="360"/>
        <end position="399"/>
    </location>
</feature>
<feature type="compositionally biased region" description="Basic and acidic residues" evidence="1">
    <location>
        <begin position="596"/>
        <end position="606"/>
    </location>
</feature>
<dbReference type="EMBL" id="LR899011">
    <property type="protein sequence ID" value="CAD7086431.1"/>
    <property type="molecule type" value="Genomic_DNA"/>
</dbReference>
<feature type="compositionally biased region" description="Polar residues" evidence="1">
    <location>
        <begin position="541"/>
        <end position="552"/>
    </location>
</feature>
<keyword evidence="3" id="KW-1185">Reference proteome</keyword>
<dbReference type="Proteomes" id="UP000594454">
    <property type="component" value="Chromosome 3"/>
</dbReference>
<gene>
    <name evidence="2" type="ORF">HERILL_LOCUS9205</name>
</gene>